<dbReference type="InterPro" id="IPR019099">
    <property type="entry name" value="Uncharacterised_PGPGW_TM"/>
</dbReference>
<sequence length="234" mass="25908">MTYGPVAQWESVRFTRGRSLVRSQPGPQKNTEGVPDHRGRLQSFESTAVRGHGYFGMQTVVAGRRATISIAWSKRHFATEKVTALSTEKVDSSVDDSDLSVFQDAESRWERWRAGIAARPTLNLAYRIGVGVVGTIVFAAGIVAIPYPGPGWLIVFAGLGILASEFAWAHRLLHFAKARYDRFMEWFGKQSLFVKGLGVLFTTVIVLATLWVLGTFGLIGTWVGLDYSWLESPL</sequence>
<keyword evidence="1" id="KW-0812">Transmembrane</keyword>
<dbReference type="Pfam" id="PF09656">
    <property type="entry name" value="PGPGW"/>
    <property type="match status" value="1"/>
</dbReference>
<evidence type="ECO:0000313" key="2">
    <source>
        <dbReference type="EMBL" id="QIP40266.1"/>
    </source>
</evidence>
<feature type="transmembrane region" description="Helical" evidence="1">
    <location>
        <begin position="124"/>
        <end position="145"/>
    </location>
</feature>
<protein>
    <submittedName>
        <fullName evidence="2">TIGR02611 family protein</fullName>
    </submittedName>
</protein>
<feature type="transmembrane region" description="Helical" evidence="1">
    <location>
        <begin position="192"/>
        <end position="225"/>
    </location>
</feature>
<dbReference type="EMBL" id="CP050124">
    <property type="protein sequence ID" value="QIP40266.1"/>
    <property type="molecule type" value="Genomic_DNA"/>
</dbReference>
<dbReference type="AlphaFoldDB" id="A0A6G9CU84"/>
<organism evidence="2 3">
    <name type="scientific">Rhodococcus erythropolis</name>
    <name type="common">Arthrobacter picolinophilus</name>
    <dbReference type="NCBI Taxonomy" id="1833"/>
    <lineage>
        <taxon>Bacteria</taxon>
        <taxon>Bacillati</taxon>
        <taxon>Actinomycetota</taxon>
        <taxon>Actinomycetes</taxon>
        <taxon>Mycobacteriales</taxon>
        <taxon>Nocardiaceae</taxon>
        <taxon>Rhodococcus</taxon>
        <taxon>Rhodococcus erythropolis group</taxon>
    </lineage>
</organism>
<reference evidence="2 3" key="1">
    <citation type="submission" date="2020-03" db="EMBL/GenBank/DDBJ databases">
        <title>Screen low temperature-resistant strains for efficient degradation of petroleum hydrocarbons under the low temperature.</title>
        <authorList>
            <person name="Wang Y."/>
            <person name="Chen J."/>
        </authorList>
    </citation>
    <scope>NUCLEOTIDE SEQUENCE [LARGE SCALE GENOMIC DNA]</scope>
    <source>
        <strain evidence="2 3">KB1</strain>
    </source>
</reference>
<dbReference type="NCBIfam" id="TIGR02611">
    <property type="entry name" value="TIGR02611 family protein"/>
    <property type="match status" value="1"/>
</dbReference>
<name>A0A6G9CU84_RHOER</name>
<evidence type="ECO:0000313" key="3">
    <source>
        <dbReference type="Proteomes" id="UP000502345"/>
    </source>
</evidence>
<dbReference type="Proteomes" id="UP000502345">
    <property type="component" value="Chromosome"/>
</dbReference>
<evidence type="ECO:0000256" key="1">
    <source>
        <dbReference type="SAM" id="Phobius"/>
    </source>
</evidence>
<keyword evidence="1" id="KW-1133">Transmembrane helix</keyword>
<keyword evidence="1" id="KW-0472">Membrane</keyword>
<accession>A0A6G9CU84</accession>
<gene>
    <name evidence="2" type="ORF">G9444_3022</name>
</gene>
<feature type="transmembrane region" description="Helical" evidence="1">
    <location>
        <begin position="151"/>
        <end position="171"/>
    </location>
</feature>
<proteinExistence type="predicted"/>
<dbReference type="InterPro" id="IPR013434">
    <property type="entry name" value="CHP02611"/>
</dbReference>